<gene>
    <name evidence="2" type="ORF">LVIROSA_LOCUS2865</name>
</gene>
<dbReference type="EMBL" id="CAKMRJ010000001">
    <property type="protein sequence ID" value="CAH1414987.1"/>
    <property type="molecule type" value="Genomic_DNA"/>
</dbReference>
<dbReference type="AlphaFoldDB" id="A0AAU9LKT7"/>
<accession>A0AAU9LKT7</accession>
<reference evidence="2 3" key="1">
    <citation type="submission" date="2022-01" db="EMBL/GenBank/DDBJ databases">
        <authorList>
            <person name="Xiong W."/>
            <person name="Schranz E."/>
        </authorList>
    </citation>
    <scope>NUCLEOTIDE SEQUENCE [LARGE SCALE GENOMIC DNA]</scope>
</reference>
<evidence type="ECO:0000313" key="3">
    <source>
        <dbReference type="Proteomes" id="UP001157418"/>
    </source>
</evidence>
<dbReference type="Proteomes" id="UP001157418">
    <property type="component" value="Unassembled WGS sequence"/>
</dbReference>
<feature type="region of interest" description="Disordered" evidence="1">
    <location>
        <begin position="1"/>
        <end position="55"/>
    </location>
</feature>
<protein>
    <submittedName>
        <fullName evidence="2">Uncharacterized protein</fullName>
    </submittedName>
</protein>
<evidence type="ECO:0000256" key="1">
    <source>
        <dbReference type="SAM" id="MobiDB-lite"/>
    </source>
</evidence>
<organism evidence="2 3">
    <name type="scientific">Lactuca virosa</name>
    <dbReference type="NCBI Taxonomy" id="75947"/>
    <lineage>
        <taxon>Eukaryota</taxon>
        <taxon>Viridiplantae</taxon>
        <taxon>Streptophyta</taxon>
        <taxon>Embryophyta</taxon>
        <taxon>Tracheophyta</taxon>
        <taxon>Spermatophyta</taxon>
        <taxon>Magnoliopsida</taxon>
        <taxon>eudicotyledons</taxon>
        <taxon>Gunneridae</taxon>
        <taxon>Pentapetalae</taxon>
        <taxon>asterids</taxon>
        <taxon>campanulids</taxon>
        <taxon>Asterales</taxon>
        <taxon>Asteraceae</taxon>
        <taxon>Cichorioideae</taxon>
        <taxon>Cichorieae</taxon>
        <taxon>Lactucinae</taxon>
        <taxon>Lactuca</taxon>
    </lineage>
</organism>
<name>A0AAU9LKT7_9ASTR</name>
<comment type="caution">
    <text evidence="2">The sequence shown here is derived from an EMBL/GenBank/DDBJ whole genome shotgun (WGS) entry which is preliminary data.</text>
</comment>
<sequence length="128" mass="14371">MLPPSPPNRRRKKRGSVVFQEKALPARRTMESEDGPPTSLRMTQSRTSAYPHRQRSTDLPYLSFSSSRFPILSSFPTVKKLVAIIAVEITEGPNIPFHLGIQDKDDAHMSVNEVIYHGIPNGRCLTTL</sequence>
<proteinExistence type="predicted"/>
<evidence type="ECO:0000313" key="2">
    <source>
        <dbReference type="EMBL" id="CAH1414987.1"/>
    </source>
</evidence>
<keyword evidence="3" id="KW-1185">Reference proteome</keyword>